<keyword evidence="2" id="KW-1185">Reference proteome</keyword>
<name>A0A378J749_9GAMM</name>
<accession>A0A378J749</accession>
<dbReference type="OrthoDB" id="9891986at2"/>
<dbReference type="RefSeq" id="WP_115221893.1">
    <property type="nucleotide sequence ID" value="NZ_UGOA01000001.1"/>
</dbReference>
<reference evidence="1 2" key="1">
    <citation type="submission" date="2018-06" db="EMBL/GenBank/DDBJ databases">
        <authorList>
            <consortium name="Pathogen Informatics"/>
            <person name="Doyle S."/>
        </authorList>
    </citation>
    <scope>NUCLEOTIDE SEQUENCE [LARGE SCALE GENOMIC DNA]</scope>
    <source>
        <strain evidence="1 2">NCTC13292</strain>
    </source>
</reference>
<dbReference type="Proteomes" id="UP000254677">
    <property type="component" value="Unassembled WGS sequence"/>
</dbReference>
<protein>
    <submittedName>
        <fullName evidence="1">Uncharacterized protein</fullName>
    </submittedName>
</protein>
<dbReference type="EMBL" id="UGOA01000001">
    <property type="protein sequence ID" value="STX43634.1"/>
    <property type="molecule type" value="Genomic_DNA"/>
</dbReference>
<proteinExistence type="predicted"/>
<evidence type="ECO:0000313" key="1">
    <source>
        <dbReference type="EMBL" id="STX43634.1"/>
    </source>
</evidence>
<evidence type="ECO:0000313" key="2">
    <source>
        <dbReference type="Proteomes" id="UP000254677"/>
    </source>
</evidence>
<dbReference type="AlphaFoldDB" id="A0A378J749"/>
<gene>
    <name evidence="1" type="ORF">NCTC13292_02298</name>
</gene>
<sequence>MKEQMQFLVNLTEEQIKKFTLEEANNHLEKFQALNKLVTSIWSLFELFEPGATKQRTLELINNHASGIVIEQMKKLQALSSQLQFFSSEKSLVKEDALSNFENYQTMARNYLAYTEYKTQLDDKQTLIETHRQSLLPEENPERCTMY</sequence>
<organism evidence="1 2">
    <name type="scientific">Legionella donaldsonii</name>
    <dbReference type="NCBI Taxonomy" id="45060"/>
    <lineage>
        <taxon>Bacteria</taxon>
        <taxon>Pseudomonadati</taxon>
        <taxon>Pseudomonadota</taxon>
        <taxon>Gammaproteobacteria</taxon>
        <taxon>Legionellales</taxon>
        <taxon>Legionellaceae</taxon>
        <taxon>Legionella</taxon>
    </lineage>
</organism>